<dbReference type="Proteomes" id="UP001060215">
    <property type="component" value="Chromosome 15"/>
</dbReference>
<organism evidence="1 2">
    <name type="scientific">Camellia lanceoleosa</name>
    <dbReference type="NCBI Taxonomy" id="1840588"/>
    <lineage>
        <taxon>Eukaryota</taxon>
        <taxon>Viridiplantae</taxon>
        <taxon>Streptophyta</taxon>
        <taxon>Embryophyta</taxon>
        <taxon>Tracheophyta</taxon>
        <taxon>Spermatophyta</taxon>
        <taxon>Magnoliopsida</taxon>
        <taxon>eudicotyledons</taxon>
        <taxon>Gunneridae</taxon>
        <taxon>Pentapetalae</taxon>
        <taxon>asterids</taxon>
        <taxon>Ericales</taxon>
        <taxon>Theaceae</taxon>
        <taxon>Camellia</taxon>
    </lineage>
</organism>
<sequence length="92" mass="10219">MTPEACIHPEYVKLSPEMAYSHAIHAKYDHGSKNSSKAVPNMAFFSDKHSQNASMDRSTIACKVSGQKRGIETSDICKPQMDKLSSTTLKMR</sequence>
<evidence type="ECO:0000313" key="1">
    <source>
        <dbReference type="EMBL" id="KAI7985724.1"/>
    </source>
</evidence>
<evidence type="ECO:0000313" key="2">
    <source>
        <dbReference type="Proteomes" id="UP001060215"/>
    </source>
</evidence>
<protein>
    <submittedName>
        <fullName evidence="1">Uncharacterized protein</fullName>
    </submittedName>
</protein>
<name>A0ACC0FB57_9ERIC</name>
<proteinExistence type="predicted"/>
<gene>
    <name evidence="1" type="ORF">LOK49_LG14G01311</name>
</gene>
<accession>A0ACC0FB57</accession>
<comment type="caution">
    <text evidence="1">The sequence shown here is derived from an EMBL/GenBank/DDBJ whole genome shotgun (WGS) entry which is preliminary data.</text>
</comment>
<reference evidence="1 2" key="1">
    <citation type="journal article" date="2022" name="Plant J.">
        <title>Chromosome-level genome of Camellia lanceoleosa provides a valuable resource for understanding genome evolution and self-incompatibility.</title>
        <authorList>
            <person name="Gong W."/>
            <person name="Xiao S."/>
            <person name="Wang L."/>
            <person name="Liao Z."/>
            <person name="Chang Y."/>
            <person name="Mo W."/>
            <person name="Hu G."/>
            <person name="Li W."/>
            <person name="Zhao G."/>
            <person name="Zhu H."/>
            <person name="Hu X."/>
            <person name="Ji K."/>
            <person name="Xiang X."/>
            <person name="Song Q."/>
            <person name="Yuan D."/>
            <person name="Jin S."/>
            <person name="Zhang L."/>
        </authorList>
    </citation>
    <scope>NUCLEOTIDE SEQUENCE [LARGE SCALE GENOMIC DNA]</scope>
    <source>
        <strain evidence="1">SQ_2022a</strain>
    </source>
</reference>
<keyword evidence="2" id="KW-1185">Reference proteome</keyword>
<dbReference type="EMBL" id="CM045772">
    <property type="protein sequence ID" value="KAI7985724.1"/>
    <property type="molecule type" value="Genomic_DNA"/>
</dbReference>